<accession>A0A3S4DQ47</accession>
<sequence>MLMTVIITLVVVVGVAVFMAVPAMRVNKAESAGGEDQ</sequence>
<dbReference type="AlphaFoldDB" id="A0A3S4DQ47"/>
<proteinExistence type="predicted"/>
<dbReference type="KEGG" id="sof:NCTC11214_03948"/>
<evidence type="ECO:0000313" key="1">
    <source>
        <dbReference type="EMBL" id="VDZ61979.1"/>
    </source>
</evidence>
<evidence type="ECO:0000313" key="2">
    <source>
        <dbReference type="Proteomes" id="UP000281391"/>
    </source>
</evidence>
<reference evidence="1 2" key="1">
    <citation type="submission" date="2018-12" db="EMBL/GenBank/DDBJ databases">
        <authorList>
            <consortium name="Pathogen Informatics"/>
        </authorList>
    </citation>
    <scope>NUCLEOTIDE SEQUENCE [LARGE SCALE GENOMIC DNA]</scope>
    <source>
        <strain evidence="1 2">NCTC11214</strain>
    </source>
</reference>
<organism evidence="1 2">
    <name type="scientific">Serratia odorifera</name>
    <dbReference type="NCBI Taxonomy" id="618"/>
    <lineage>
        <taxon>Bacteria</taxon>
        <taxon>Pseudomonadati</taxon>
        <taxon>Pseudomonadota</taxon>
        <taxon>Gammaproteobacteria</taxon>
        <taxon>Enterobacterales</taxon>
        <taxon>Yersiniaceae</taxon>
        <taxon>Serratia</taxon>
    </lineage>
</organism>
<protein>
    <submittedName>
        <fullName evidence="1">Uncharacterized protein</fullName>
    </submittedName>
</protein>
<dbReference type="EMBL" id="LR134117">
    <property type="protein sequence ID" value="VDZ61979.1"/>
    <property type="molecule type" value="Genomic_DNA"/>
</dbReference>
<gene>
    <name evidence="1" type="ORF">NCTC11214_03948</name>
</gene>
<dbReference type="Proteomes" id="UP000281391">
    <property type="component" value="Chromosome"/>
</dbReference>
<name>A0A3S4DQ47_SEROD</name>